<evidence type="ECO:0000313" key="3">
    <source>
        <dbReference type="Proteomes" id="UP000244013"/>
    </source>
</evidence>
<dbReference type="OrthoDB" id="7570931at2"/>
<feature type="region of interest" description="Disordered" evidence="1">
    <location>
        <begin position="90"/>
        <end position="166"/>
    </location>
</feature>
<feature type="region of interest" description="Disordered" evidence="1">
    <location>
        <begin position="1"/>
        <end position="64"/>
    </location>
</feature>
<name>A0A2T5UBP5_9SPHN</name>
<feature type="compositionally biased region" description="Pro residues" evidence="1">
    <location>
        <begin position="104"/>
        <end position="118"/>
    </location>
</feature>
<accession>A0A2T5UBP5</accession>
<dbReference type="Proteomes" id="UP000244013">
    <property type="component" value="Unassembled WGS sequence"/>
</dbReference>
<proteinExistence type="predicted"/>
<dbReference type="RefSeq" id="WP_107952067.1">
    <property type="nucleotide sequence ID" value="NZ_QAYE01000001.1"/>
</dbReference>
<protein>
    <submittedName>
        <fullName evidence="2">Uncharacterized protein</fullName>
    </submittedName>
</protein>
<sequence>MGKKKDERKRREREAEMAAAQGHSSTGHEGHEGHAHDAQKHDGHNHEGRKHEGRKHDGGAPFAGIAATIARQMGTPVGRQMIAAGLMAAATAISKHDAKSSARPTPPTPPTPPAPPSPASSSAQAEPAASKVEPDVATESTKPQGNGPFAGETREPPRGEANALPPEFAKVLDSVTVGLERLFVGFGKPTAKKDPPAA</sequence>
<feature type="compositionally biased region" description="Basic residues" evidence="1">
    <location>
        <begin position="1"/>
        <end position="11"/>
    </location>
</feature>
<comment type="caution">
    <text evidence="2">The sequence shown here is derived from an EMBL/GenBank/DDBJ whole genome shotgun (WGS) entry which is preliminary data.</text>
</comment>
<dbReference type="EMBL" id="QAYE01000001">
    <property type="protein sequence ID" value="PTW48942.1"/>
    <property type="molecule type" value="Genomic_DNA"/>
</dbReference>
<dbReference type="GeneID" id="91004537"/>
<feature type="compositionally biased region" description="Low complexity" evidence="1">
    <location>
        <begin position="119"/>
        <end position="130"/>
    </location>
</feature>
<dbReference type="AlphaFoldDB" id="A0A2T5UBP5"/>
<feature type="compositionally biased region" description="Basic and acidic residues" evidence="1">
    <location>
        <begin position="26"/>
        <end position="58"/>
    </location>
</feature>
<reference evidence="2 3" key="1">
    <citation type="submission" date="2018-04" db="EMBL/GenBank/DDBJ databases">
        <title>Genomic Encyclopedia of Type Strains, Phase III (KMG-III): the genomes of soil and plant-associated and newly described type strains.</title>
        <authorList>
            <person name="Whitman W."/>
        </authorList>
    </citation>
    <scope>NUCLEOTIDE SEQUENCE [LARGE SCALE GENOMIC DNA]</scope>
    <source>
        <strain evidence="2 3">MA-olki</strain>
    </source>
</reference>
<evidence type="ECO:0000313" key="2">
    <source>
        <dbReference type="EMBL" id="PTW48942.1"/>
    </source>
</evidence>
<evidence type="ECO:0000256" key="1">
    <source>
        <dbReference type="SAM" id="MobiDB-lite"/>
    </source>
</evidence>
<organism evidence="2 3">
    <name type="scientific">Sphingomonas faeni</name>
    <dbReference type="NCBI Taxonomy" id="185950"/>
    <lineage>
        <taxon>Bacteria</taxon>
        <taxon>Pseudomonadati</taxon>
        <taxon>Pseudomonadota</taxon>
        <taxon>Alphaproteobacteria</taxon>
        <taxon>Sphingomonadales</taxon>
        <taxon>Sphingomonadaceae</taxon>
        <taxon>Sphingomonas</taxon>
    </lineage>
</organism>
<gene>
    <name evidence="2" type="ORF">C8J25_101443</name>
</gene>